<gene>
    <name evidence="2" type="ORF">GCM10009802_39950</name>
</gene>
<sequence>MDTLRFGVTLADAAEARHRLRADVAAHTVDTTVEVTAEAAGGPVPAPADTGVIVALDFAPDRLAETRRAVAAAIAALPDGASFAVLHGGGAPRIRYPYGRSEVWARADDMNRSMARFEAAQMVPADAATAAGGGPGGYAGWLDAARAHLVREPRRIAHLLMITDGRGHDDGRLDAAIDACVGELTCDVIGVGGDWEPELPARIATRLHGRAELAEGAGPLADRLAEITGRLRSTRVPAVPVEVRLRAGVTLLSFREAAPVSRELRPDPRPAAADPWRHVFTTRLWDAGVRRYILSVVARPDGDPAAVRDADPLDTDLLLAQIALGPGRAAPPERAAATVRVRWSYSGPGTHPPPGGPRTCGASATYRMRDRLADAFNAGCTAVSRRDLRTAEAMLGEAARLAYELQDRDFLDHDLNRVAEVLDARNGVVRVRDGATVDRTALLRSRLSRGQHRPLDLPPRAPAGVPCPAPACGRLSTAAAGFCVACGTRLATAGRPR</sequence>
<evidence type="ECO:0000259" key="1">
    <source>
        <dbReference type="Pfam" id="PF13768"/>
    </source>
</evidence>
<evidence type="ECO:0000313" key="2">
    <source>
        <dbReference type="EMBL" id="GAA2131685.1"/>
    </source>
</evidence>
<dbReference type="Gene3D" id="1.20.120.1690">
    <property type="match status" value="1"/>
</dbReference>
<dbReference type="Gene3D" id="3.40.50.410">
    <property type="entry name" value="von Willebrand factor, type A domain"/>
    <property type="match status" value="1"/>
</dbReference>
<organism evidence="2 3">
    <name type="scientific">Streptomyces synnematoformans</name>
    <dbReference type="NCBI Taxonomy" id="415721"/>
    <lineage>
        <taxon>Bacteria</taxon>
        <taxon>Bacillati</taxon>
        <taxon>Actinomycetota</taxon>
        <taxon>Actinomycetes</taxon>
        <taxon>Kitasatosporales</taxon>
        <taxon>Streptomycetaceae</taxon>
        <taxon>Streptomyces</taxon>
    </lineage>
</organism>
<evidence type="ECO:0000313" key="3">
    <source>
        <dbReference type="Proteomes" id="UP001500443"/>
    </source>
</evidence>
<dbReference type="RefSeq" id="WP_344291376.1">
    <property type="nucleotide sequence ID" value="NZ_BAAAPF010000139.1"/>
</dbReference>
<protein>
    <recommendedName>
        <fullName evidence="1">VWFA domain-containing protein</fullName>
    </recommendedName>
</protein>
<comment type="caution">
    <text evidence="2">The sequence shown here is derived from an EMBL/GenBank/DDBJ whole genome shotgun (WGS) entry which is preliminary data.</text>
</comment>
<dbReference type="EMBL" id="BAAAPF010000139">
    <property type="protein sequence ID" value="GAA2131685.1"/>
    <property type="molecule type" value="Genomic_DNA"/>
</dbReference>
<dbReference type="SUPFAM" id="SSF53300">
    <property type="entry name" value="vWA-like"/>
    <property type="match status" value="1"/>
</dbReference>
<dbReference type="Gene3D" id="2.60.40.3670">
    <property type="match status" value="1"/>
</dbReference>
<dbReference type="Proteomes" id="UP001500443">
    <property type="component" value="Unassembled WGS sequence"/>
</dbReference>
<dbReference type="InterPro" id="IPR036465">
    <property type="entry name" value="vWFA_dom_sf"/>
</dbReference>
<reference evidence="3" key="1">
    <citation type="journal article" date="2019" name="Int. J. Syst. Evol. Microbiol.">
        <title>The Global Catalogue of Microorganisms (GCM) 10K type strain sequencing project: providing services to taxonomists for standard genome sequencing and annotation.</title>
        <authorList>
            <consortium name="The Broad Institute Genomics Platform"/>
            <consortium name="The Broad Institute Genome Sequencing Center for Infectious Disease"/>
            <person name="Wu L."/>
            <person name="Ma J."/>
        </authorList>
    </citation>
    <scope>NUCLEOTIDE SEQUENCE [LARGE SCALE GENOMIC DNA]</scope>
    <source>
        <strain evidence="3">JCM 15481</strain>
    </source>
</reference>
<dbReference type="Pfam" id="PF13768">
    <property type="entry name" value="VWA_3"/>
    <property type="match status" value="1"/>
</dbReference>
<accession>A0ABP5KJC6</accession>
<proteinExistence type="predicted"/>
<name>A0ABP5KJC6_9ACTN</name>
<dbReference type="InterPro" id="IPR002035">
    <property type="entry name" value="VWF_A"/>
</dbReference>
<feature type="domain" description="VWFA" evidence="1">
    <location>
        <begin position="66"/>
        <end position="212"/>
    </location>
</feature>
<keyword evidence="3" id="KW-1185">Reference proteome</keyword>